<accession>A0A4R2LVV5</accession>
<sequence length="87" mass="10227">MLAKSKRKFVLWQTLFSGGKIFTPYRFLLPAPTRYIDSPCWNYRCSTLRIYIRHGGDISPPRPAYRYLSQGVSLDNRLILILYKITL</sequence>
<dbReference type="AlphaFoldDB" id="A0A4R2LVV5"/>
<name>A0A4R2LVV5_9BACE</name>
<reference evidence="1 2" key="1">
    <citation type="submission" date="2019-03" db="EMBL/GenBank/DDBJ databases">
        <title>Genomic Encyclopedia of Type Strains, Phase IV (KMG-IV): sequencing the most valuable type-strain genomes for metagenomic binning, comparative biology and taxonomic classification.</title>
        <authorList>
            <person name="Goeker M."/>
        </authorList>
    </citation>
    <scope>NUCLEOTIDE SEQUENCE [LARGE SCALE GENOMIC DNA]</scope>
    <source>
        <strain evidence="1 2">DSM 23917</strain>
    </source>
</reference>
<evidence type="ECO:0000313" key="1">
    <source>
        <dbReference type="EMBL" id="TCO91125.1"/>
    </source>
</evidence>
<dbReference type="EMBL" id="SLXB01000014">
    <property type="protein sequence ID" value="TCO91125.1"/>
    <property type="molecule type" value="Genomic_DNA"/>
</dbReference>
<organism evidence="1 2">
    <name type="scientific">Prevotella heparinolytica</name>
    <dbReference type="NCBI Taxonomy" id="28113"/>
    <lineage>
        <taxon>Bacteria</taxon>
        <taxon>Pseudomonadati</taxon>
        <taxon>Bacteroidota</taxon>
        <taxon>Bacteroidia</taxon>
        <taxon>Bacteroidales</taxon>
        <taxon>Bacteroidaceae</taxon>
        <taxon>Bacteroides</taxon>
    </lineage>
</organism>
<evidence type="ECO:0000313" key="2">
    <source>
        <dbReference type="Proteomes" id="UP000295600"/>
    </source>
</evidence>
<dbReference type="Proteomes" id="UP000295600">
    <property type="component" value="Unassembled WGS sequence"/>
</dbReference>
<gene>
    <name evidence="1" type="ORF">EV202_11433</name>
</gene>
<comment type="caution">
    <text evidence="1">The sequence shown here is derived from an EMBL/GenBank/DDBJ whole genome shotgun (WGS) entry which is preliminary data.</text>
</comment>
<protein>
    <submittedName>
        <fullName evidence="1">Uncharacterized protein</fullName>
    </submittedName>
</protein>
<proteinExistence type="predicted"/>